<dbReference type="InterPro" id="IPR036691">
    <property type="entry name" value="Endo/exonu/phosph_ase_sf"/>
</dbReference>
<dbReference type="Proteomes" id="UP000762676">
    <property type="component" value="Unassembled WGS sequence"/>
</dbReference>
<dbReference type="Gene3D" id="3.60.10.10">
    <property type="entry name" value="Endonuclease/exonuclease/phosphatase"/>
    <property type="match status" value="1"/>
</dbReference>
<evidence type="ECO:0000256" key="1">
    <source>
        <dbReference type="SAM" id="Coils"/>
    </source>
</evidence>
<dbReference type="AlphaFoldDB" id="A0AAV4JEC9"/>
<feature type="region of interest" description="Disordered" evidence="2">
    <location>
        <begin position="1"/>
        <end position="31"/>
    </location>
</feature>
<protein>
    <submittedName>
        <fullName evidence="3">Craniofacial development protein 2-like</fullName>
    </submittedName>
</protein>
<feature type="coiled-coil region" evidence="1">
    <location>
        <begin position="212"/>
        <end position="239"/>
    </location>
</feature>
<evidence type="ECO:0000256" key="2">
    <source>
        <dbReference type="SAM" id="MobiDB-lite"/>
    </source>
</evidence>
<accession>A0AAV4JEC9</accession>
<proteinExistence type="predicted"/>
<organism evidence="3 4">
    <name type="scientific">Elysia marginata</name>
    <dbReference type="NCBI Taxonomy" id="1093978"/>
    <lineage>
        <taxon>Eukaryota</taxon>
        <taxon>Metazoa</taxon>
        <taxon>Spiralia</taxon>
        <taxon>Lophotrochozoa</taxon>
        <taxon>Mollusca</taxon>
        <taxon>Gastropoda</taxon>
        <taxon>Heterobranchia</taxon>
        <taxon>Euthyneura</taxon>
        <taxon>Panpulmonata</taxon>
        <taxon>Sacoglossa</taxon>
        <taxon>Placobranchoidea</taxon>
        <taxon>Plakobranchidae</taxon>
        <taxon>Elysia</taxon>
    </lineage>
</organism>
<evidence type="ECO:0000313" key="4">
    <source>
        <dbReference type="Proteomes" id="UP000762676"/>
    </source>
</evidence>
<dbReference type="SUPFAM" id="SSF56219">
    <property type="entry name" value="DNase I-like"/>
    <property type="match status" value="1"/>
</dbReference>
<sequence>MEIRLTKTHNDVKEGSCSSSRPGSFGRERHVPQVTPDRHQATAANLKLRQEIRTATWNVRTLLQTGKLDNIKGEMDRLKINILGLSEVRWKGAGKIASSKHEFIYSGGLESERGVGIVLDQNLRKTVKGYWALSDRVLLVKIAGKPLDLNIIQVYAPTTCSSEEDIENFYEELETAKKQSLTEAATQVIPSLEWKAKQKWMTNEMLEMMNERRKAKGKSEKYKLQHKKVQEECNRAKENWINNKCKDIDLHQKLDPKTM</sequence>
<comment type="caution">
    <text evidence="3">The sequence shown here is derived from an EMBL/GenBank/DDBJ whole genome shotgun (WGS) entry which is preliminary data.</text>
</comment>
<dbReference type="EMBL" id="BMAT01013840">
    <property type="protein sequence ID" value="GFS21179.1"/>
    <property type="molecule type" value="Genomic_DNA"/>
</dbReference>
<name>A0AAV4JEC9_9GAST</name>
<keyword evidence="4" id="KW-1185">Reference proteome</keyword>
<feature type="compositionally biased region" description="Basic and acidic residues" evidence="2">
    <location>
        <begin position="1"/>
        <end position="14"/>
    </location>
</feature>
<evidence type="ECO:0000313" key="3">
    <source>
        <dbReference type="EMBL" id="GFS21179.1"/>
    </source>
</evidence>
<gene>
    <name evidence="3" type="ORF">ElyMa_006917500</name>
</gene>
<reference evidence="3 4" key="1">
    <citation type="journal article" date="2021" name="Elife">
        <title>Chloroplast acquisition without the gene transfer in kleptoplastic sea slugs, Plakobranchus ocellatus.</title>
        <authorList>
            <person name="Maeda T."/>
            <person name="Takahashi S."/>
            <person name="Yoshida T."/>
            <person name="Shimamura S."/>
            <person name="Takaki Y."/>
            <person name="Nagai Y."/>
            <person name="Toyoda A."/>
            <person name="Suzuki Y."/>
            <person name="Arimoto A."/>
            <person name="Ishii H."/>
            <person name="Satoh N."/>
            <person name="Nishiyama T."/>
            <person name="Hasebe M."/>
            <person name="Maruyama T."/>
            <person name="Minagawa J."/>
            <person name="Obokata J."/>
            <person name="Shigenobu S."/>
        </authorList>
    </citation>
    <scope>NUCLEOTIDE SEQUENCE [LARGE SCALE GENOMIC DNA]</scope>
</reference>
<keyword evidence="1" id="KW-0175">Coiled coil</keyword>